<feature type="transmembrane region" description="Helical" evidence="8">
    <location>
        <begin position="322"/>
        <end position="351"/>
    </location>
</feature>
<dbReference type="PANTHER" id="PTHR21716:SF53">
    <property type="entry name" value="PERMEASE PERM-RELATED"/>
    <property type="match status" value="1"/>
</dbReference>
<reference evidence="10" key="1">
    <citation type="journal article" date="2019" name="Int. J. Syst. Evol. Microbiol.">
        <title>The Global Catalogue of Microorganisms (GCM) 10K type strain sequencing project: providing services to taxonomists for standard genome sequencing and annotation.</title>
        <authorList>
            <consortium name="The Broad Institute Genomics Platform"/>
            <consortium name="The Broad Institute Genome Sequencing Center for Infectious Disease"/>
            <person name="Wu L."/>
            <person name="Ma J."/>
        </authorList>
    </citation>
    <scope>NUCLEOTIDE SEQUENCE [LARGE SCALE GENOMIC DNA]</scope>
    <source>
        <strain evidence="10">JCM 1405</strain>
    </source>
</reference>
<feature type="transmembrane region" description="Helical" evidence="8">
    <location>
        <begin position="277"/>
        <end position="301"/>
    </location>
</feature>
<dbReference type="EMBL" id="BAAACF010000001">
    <property type="protein sequence ID" value="GAA0724548.1"/>
    <property type="molecule type" value="Genomic_DNA"/>
</dbReference>
<evidence type="ECO:0000313" key="10">
    <source>
        <dbReference type="Proteomes" id="UP001500339"/>
    </source>
</evidence>
<gene>
    <name evidence="9" type="ORF">GCM10008905_18610</name>
</gene>
<sequence length="366" mass="41613">MQLFKEDKIKYLDIIKIVITIMVTIKIIDNYELFFHWVKKIFSIVSPFIYAFIIAYILNPIMKFFEDRFKFNRGKSILTTYILIVAIFTVFSAYLMPKIVTSIMDIIKNIPEFTKISQNYFNTLLADERIKSILLSTGDMELKPDFIVSKVSSFLAAVLNTFLLKTVSFTNSFVKWLFGFIISIYILMDKENLMELGKKLVYILLRKKSADGVLEFLWNLHDMIGVYIGTKAIDSTIIGVMAFIGLVVIKSPYSLLIALIVGITNMIPYFGPFIGMIVAFTINIFFSPIKAIIVLVFLFLLQQFDAWYLDPKLIGDKVGLKPFAVIFAVTLGGGLYGTIGMILGVPILAAIKTYIDKLLLTCKQLN</sequence>
<keyword evidence="6 8" id="KW-1133">Transmembrane helix</keyword>
<keyword evidence="10" id="KW-1185">Reference proteome</keyword>
<dbReference type="Proteomes" id="UP001500339">
    <property type="component" value="Unassembled WGS sequence"/>
</dbReference>
<accession>A0ABP3U9E7</accession>
<feature type="transmembrane region" description="Helical" evidence="8">
    <location>
        <begin position="40"/>
        <end position="58"/>
    </location>
</feature>
<evidence type="ECO:0000256" key="7">
    <source>
        <dbReference type="ARBA" id="ARBA00023136"/>
    </source>
</evidence>
<evidence type="ECO:0000256" key="8">
    <source>
        <dbReference type="SAM" id="Phobius"/>
    </source>
</evidence>
<evidence type="ECO:0000256" key="4">
    <source>
        <dbReference type="ARBA" id="ARBA00022475"/>
    </source>
</evidence>
<evidence type="ECO:0000256" key="5">
    <source>
        <dbReference type="ARBA" id="ARBA00022692"/>
    </source>
</evidence>
<dbReference type="InterPro" id="IPR002549">
    <property type="entry name" value="AI-2E-like"/>
</dbReference>
<feature type="transmembrane region" description="Helical" evidence="8">
    <location>
        <begin position="173"/>
        <end position="188"/>
    </location>
</feature>
<evidence type="ECO:0000256" key="2">
    <source>
        <dbReference type="ARBA" id="ARBA00009773"/>
    </source>
</evidence>
<dbReference type="Pfam" id="PF01594">
    <property type="entry name" value="AI-2E_transport"/>
    <property type="match status" value="1"/>
</dbReference>
<dbReference type="RefSeq" id="WP_343769062.1">
    <property type="nucleotide sequence ID" value="NZ_BAAACF010000001.1"/>
</dbReference>
<feature type="transmembrane region" description="Helical" evidence="8">
    <location>
        <begin position="78"/>
        <end position="96"/>
    </location>
</feature>
<keyword evidence="4" id="KW-1003">Cell membrane</keyword>
<evidence type="ECO:0000256" key="1">
    <source>
        <dbReference type="ARBA" id="ARBA00004651"/>
    </source>
</evidence>
<comment type="caution">
    <text evidence="9">The sequence shown here is derived from an EMBL/GenBank/DDBJ whole genome shotgun (WGS) entry which is preliminary data.</text>
</comment>
<proteinExistence type="inferred from homology"/>
<evidence type="ECO:0000256" key="6">
    <source>
        <dbReference type="ARBA" id="ARBA00022989"/>
    </source>
</evidence>
<keyword evidence="5 8" id="KW-0812">Transmembrane</keyword>
<keyword evidence="3" id="KW-0813">Transport</keyword>
<evidence type="ECO:0000256" key="3">
    <source>
        <dbReference type="ARBA" id="ARBA00022448"/>
    </source>
</evidence>
<protein>
    <submittedName>
        <fullName evidence="9">AI-2E family transporter</fullName>
    </submittedName>
</protein>
<name>A0ABP3U9E7_9CLOT</name>
<comment type="subcellular location">
    <subcellularLocation>
        <location evidence="1">Cell membrane</location>
        <topology evidence="1">Multi-pass membrane protein</topology>
    </subcellularLocation>
</comment>
<feature type="transmembrane region" description="Helical" evidence="8">
    <location>
        <begin position="224"/>
        <end position="246"/>
    </location>
</feature>
<dbReference type="PANTHER" id="PTHR21716">
    <property type="entry name" value="TRANSMEMBRANE PROTEIN"/>
    <property type="match status" value="1"/>
</dbReference>
<keyword evidence="7 8" id="KW-0472">Membrane</keyword>
<comment type="similarity">
    <text evidence="2">Belongs to the autoinducer-2 exporter (AI-2E) (TC 2.A.86) family.</text>
</comment>
<organism evidence="9 10">
    <name type="scientific">Clostridium malenominatum</name>
    <dbReference type="NCBI Taxonomy" id="1539"/>
    <lineage>
        <taxon>Bacteria</taxon>
        <taxon>Bacillati</taxon>
        <taxon>Bacillota</taxon>
        <taxon>Clostridia</taxon>
        <taxon>Eubacteriales</taxon>
        <taxon>Clostridiaceae</taxon>
        <taxon>Clostridium</taxon>
    </lineage>
</organism>
<evidence type="ECO:0000313" key="9">
    <source>
        <dbReference type="EMBL" id="GAA0724548.1"/>
    </source>
</evidence>
<feature type="transmembrane region" description="Helical" evidence="8">
    <location>
        <begin position="253"/>
        <end position="271"/>
    </location>
</feature>